<keyword evidence="3" id="KW-1185">Reference proteome</keyword>
<evidence type="ECO:0008006" key="4">
    <source>
        <dbReference type="Google" id="ProtNLM"/>
    </source>
</evidence>
<evidence type="ECO:0000313" key="2">
    <source>
        <dbReference type="EMBL" id="OXR43911.1"/>
    </source>
</evidence>
<organism evidence="2 3">
    <name type="scientific">Nocardia cerradoensis</name>
    <dbReference type="NCBI Taxonomy" id="85688"/>
    <lineage>
        <taxon>Bacteria</taxon>
        <taxon>Bacillati</taxon>
        <taxon>Actinomycetota</taxon>
        <taxon>Actinomycetes</taxon>
        <taxon>Mycobacteriales</taxon>
        <taxon>Nocardiaceae</taxon>
        <taxon>Nocardia</taxon>
    </lineage>
</organism>
<evidence type="ECO:0000256" key="1">
    <source>
        <dbReference type="SAM" id="Phobius"/>
    </source>
</evidence>
<accession>A0A231H4W4</accession>
<dbReference type="EMBL" id="NGAF01000008">
    <property type="protein sequence ID" value="OXR43911.1"/>
    <property type="molecule type" value="Genomic_DNA"/>
</dbReference>
<keyword evidence="1" id="KW-0472">Membrane</keyword>
<dbReference type="RefSeq" id="WP_094026214.1">
    <property type="nucleotide sequence ID" value="NZ_NGAF01000008.1"/>
</dbReference>
<evidence type="ECO:0000313" key="3">
    <source>
        <dbReference type="Proteomes" id="UP000215506"/>
    </source>
</evidence>
<gene>
    <name evidence="2" type="ORF">B7C42_04150</name>
</gene>
<feature type="transmembrane region" description="Helical" evidence="1">
    <location>
        <begin position="185"/>
        <end position="206"/>
    </location>
</feature>
<reference evidence="2 3" key="1">
    <citation type="submission" date="2017-07" db="EMBL/GenBank/DDBJ databases">
        <title>First draft Genome Sequence of Nocardia cerradoensis isolated from human infection.</title>
        <authorList>
            <person name="Carrasco G."/>
        </authorList>
    </citation>
    <scope>NUCLEOTIDE SEQUENCE [LARGE SCALE GENOMIC DNA]</scope>
    <source>
        <strain evidence="2 3">CNM20130759</strain>
    </source>
</reference>
<dbReference type="NCBIfam" id="NF041646">
    <property type="entry name" value="VC0807_fam"/>
    <property type="match status" value="1"/>
</dbReference>
<dbReference type="AlphaFoldDB" id="A0A231H4W4"/>
<feature type="transmembrane region" description="Helical" evidence="1">
    <location>
        <begin position="74"/>
        <end position="92"/>
    </location>
</feature>
<dbReference type="Proteomes" id="UP000215506">
    <property type="component" value="Unassembled WGS sequence"/>
</dbReference>
<feature type="transmembrane region" description="Helical" evidence="1">
    <location>
        <begin position="46"/>
        <end position="67"/>
    </location>
</feature>
<protein>
    <recommendedName>
        <fullName evidence="4">Intracellular septation protein A</fullName>
    </recommendedName>
</protein>
<feature type="transmembrane region" description="Helical" evidence="1">
    <location>
        <begin position="156"/>
        <end position="179"/>
    </location>
</feature>
<sequence>MTDTATCTLDGTGSRLRRARRMLGLAADIGLSPATYYLLIAAGCTSYRALVCSTVVAGIWALGIAAARRRADGVAVFVFLLNALGLVLAVLGGDERMMLAKDPITSAVISVLLAGSCVLGRPAMFAVSQSVHALGPDSAARWETLWHNDSDLRRTFTAATAVWSAGLAVDAVVRLLLIYSLPVSASVALMNPVQWAIIAALGLYTVRSRRRLDVKARLRALPDAA</sequence>
<keyword evidence="1" id="KW-1133">Transmembrane helix</keyword>
<feature type="transmembrane region" description="Helical" evidence="1">
    <location>
        <begin position="104"/>
        <end position="124"/>
    </location>
</feature>
<comment type="caution">
    <text evidence="2">The sequence shown here is derived from an EMBL/GenBank/DDBJ whole genome shotgun (WGS) entry which is preliminary data.</text>
</comment>
<feature type="transmembrane region" description="Helical" evidence="1">
    <location>
        <begin position="22"/>
        <end position="40"/>
    </location>
</feature>
<proteinExistence type="predicted"/>
<keyword evidence="1" id="KW-0812">Transmembrane</keyword>
<name>A0A231H4W4_9NOCA</name>